<evidence type="ECO:0000259" key="9">
    <source>
        <dbReference type="Pfam" id="PF00724"/>
    </source>
</evidence>
<evidence type="ECO:0000256" key="3">
    <source>
        <dbReference type="ARBA" id="ARBA00022630"/>
    </source>
</evidence>
<name>A0ABV5B9D8_9BACL</name>
<evidence type="ECO:0000313" key="10">
    <source>
        <dbReference type="EMBL" id="MFB5682310.1"/>
    </source>
</evidence>
<gene>
    <name evidence="10" type="ORF">ACE3NQ_15395</name>
</gene>
<dbReference type="InterPro" id="IPR051793">
    <property type="entry name" value="NADH:flavin_oxidoreductase"/>
</dbReference>
<evidence type="ECO:0000256" key="4">
    <source>
        <dbReference type="ARBA" id="ARBA00022643"/>
    </source>
</evidence>
<evidence type="ECO:0000256" key="2">
    <source>
        <dbReference type="ARBA" id="ARBA00001966"/>
    </source>
</evidence>
<dbReference type="Pfam" id="PF00724">
    <property type="entry name" value="Oxidored_FMN"/>
    <property type="match status" value="2"/>
</dbReference>
<evidence type="ECO:0000256" key="5">
    <source>
        <dbReference type="ARBA" id="ARBA00022723"/>
    </source>
</evidence>
<evidence type="ECO:0000313" key="11">
    <source>
        <dbReference type="Proteomes" id="UP001580407"/>
    </source>
</evidence>
<dbReference type="InterPro" id="IPR001155">
    <property type="entry name" value="OxRdtase_FMN_N"/>
</dbReference>
<dbReference type="InterPro" id="IPR013785">
    <property type="entry name" value="Aldolase_TIM"/>
</dbReference>
<feature type="domain" description="NADH:flavin oxidoreductase/NADH oxidase N-terminal" evidence="9">
    <location>
        <begin position="10"/>
        <end position="114"/>
    </location>
</feature>
<protein>
    <submittedName>
        <fullName evidence="10">NADH:flavin oxidoreductase</fullName>
    </submittedName>
</protein>
<organism evidence="10 11">
    <name type="scientific">Paenibacillus terreus</name>
    <dbReference type="NCBI Taxonomy" id="1387834"/>
    <lineage>
        <taxon>Bacteria</taxon>
        <taxon>Bacillati</taxon>
        <taxon>Bacillota</taxon>
        <taxon>Bacilli</taxon>
        <taxon>Bacillales</taxon>
        <taxon>Paenibacillaceae</taxon>
        <taxon>Paenibacillus</taxon>
    </lineage>
</organism>
<dbReference type="EMBL" id="JBHILM010000016">
    <property type="protein sequence ID" value="MFB5682310.1"/>
    <property type="molecule type" value="Genomic_DNA"/>
</dbReference>
<dbReference type="RefSeq" id="WP_375526063.1">
    <property type="nucleotide sequence ID" value="NZ_JBHILM010000016.1"/>
</dbReference>
<sequence>MNYSPSVQALFQPFTIGNLTLPNRIVMAPMTREFAPNGVPVPDMAAYYRRRAENGVGLIVTGGTLIDHPDTSNLENIPHIYGEAALSSWANVVTAVHEAGGRIIAQIAHIGARGHVGDYSEADIADIIQAFARAASDAKRIGFDGIEIHGAHGFLLDQFFWEKTNPRTDRYGGDWSGRTRFAVEVIEASRLAVGPEFPIVLRISQWKMSDYTAKLAETPEQLEQFLTPLAAAGVDMFHASTRRFWQPEFEGSDLNLAGWTKKLTGKPVIAVGSVGLEDDGTEKTQVAGLVERLEDEEFDLVAVGRALLADPAWANKIRDGRIDELIAFTEEVKAKLY</sequence>
<keyword evidence="5" id="KW-0479">Metal-binding</keyword>
<keyword evidence="7" id="KW-0408">Iron</keyword>
<feature type="domain" description="NADH:flavin oxidoreductase/NADH oxidase N-terminal" evidence="9">
    <location>
        <begin position="120"/>
        <end position="323"/>
    </location>
</feature>
<dbReference type="Gene3D" id="3.20.20.70">
    <property type="entry name" value="Aldolase class I"/>
    <property type="match status" value="1"/>
</dbReference>
<evidence type="ECO:0000256" key="1">
    <source>
        <dbReference type="ARBA" id="ARBA00001917"/>
    </source>
</evidence>
<evidence type="ECO:0000256" key="8">
    <source>
        <dbReference type="ARBA" id="ARBA00023014"/>
    </source>
</evidence>
<keyword evidence="8" id="KW-0411">Iron-sulfur</keyword>
<dbReference type="Proteomes" id="UP001580407">
    <property type="component" value="Unassembled WGS sequence"/>
</dbReference>
<comment type="cofactor">
    <cofactor evidence="2">
        <name>[4Fe-4S] cluster</name>
        <dbReference type="ChEBI" id="CHEBI:49883"/>
    </cofactor>
</comment>
<keyword evidence="11" id="KW-1185">Reference proteome</keyword>
<dbReference type="SUPFAM" id="SSF51395">
    <property type="entry name" value="FMN-linked oxidoreductases"/>
    <property type="match status" value="1"/>
</dbReference>
<evidence type="ECO:0000256" key="7">
    <source>
        <dbReference type="ARBA" id="ARBA00023004"/>
    </source>
</evidence>
<reference evidence="10 11" key="1">
    <citation type="submission" date="2024-09" db="EMBL/GenBank/DDBJ databases">
        <authorList>
            <person name="Ruan L."/>
        </authorList>
    </citation>
    <scope>NUCLEOTIDE SEQUENCE [LARGE SCALE GENOMIC DNA]</scope>
    <source>
        <strain evidence="10 11">D33</strain>
    </source>
</reference>
<keyword evidence="4" id="KW-0288">FMN</keyword>
<evidence type="ECO:0000256" key="6">
    <source>
        <dbReference type="ARBA" id="ARBA00023002"/>
    </source>
</evidence>
<comment type="caution">
    <text evidence="10">The sequence shown here is derived from an EMBL/GenBank/DDBJ whole genome shotgun (WGS) entry which is preliminary data.</text>
</comment>
<keyword evidence="6" id="KW-0560">Oxidoreductase</keyword>
<keyword evidence="3" id="KW-0285">Flavoprotein</keyword>
<dbReference type="PANTHER" id="PTHR42917">
    <property type="entry name" value="2,4-DIENOYL-COA REDUCTASE"/>
    <property type="match status" value="1"/>
</dbReference>
<proteinExistence type="predicted"/>
<accession>A0ABV5B9D8</accession>
<dbReference type="PANTHER" id="PTHR42917:SF2">
    <property type="entry name" value="2,4-DIENOYL-COA REDUCTASE [(2E)-ENOYL-COA-PRODUCING]"/>
    <property type="match status" value="1"/>
</dbReference>
<comment type="cofactor">
    <cofactor evidence="1">
        <name>FMN</name>
        <dbReference type="ChEBI" id="CHEBI:58210"/>
    </cofactor>
</comment>
<dbReference type="CDD" id="cd04747">
    <property type="entry name" value="OYE_like_5_FMN"/>
    <property type="match status" value="1"/>
</dbReference>